<accession>A0A4P7N2E1</accession>
<dbReference type="Proteomes" id="UP000294847">
    <property type="component" value="Chromosome 1"/>
</dbReference>
<dbReference type="CDD" id="cd11041">
    <property type="entry name" value="CYP503A1-like"/>
    <property type="match status" value="1"/>
</dbReference>
<keyword evidence="5" id="KW-0560">Oxidoreductase</keyword>
<dbReference type="EMBL" id="CP034204">
    <property type="protein sequence ID" value="QBZ54796.1"/>
    <property type="molecule type" value="Genomic_DNA"/>
</dbReference>
<keyword evidence="6 8" id="KW-0408">Iron</keyword>
<evidence type="ECO:0000256" key="5">
    <source>
        <dbReference type="ARBA" id="ARBA00023002"/>
    </source>
</evidence>
<keyword evidence="3 8" id="KW-0349">Heme</keyword>
<evidence type="ECO:0000256" key="4">
    <source>
        <dbReference type="ARBA" id="ARBA00022723"/>
    </source>
</evidence>
<evidence type="ECO:0000313" key="9">
    <source>
        <dbReference type="EMBL" id="QBZ54796.1"/>
    </source>
</evidence>
<dbReference type="InterPro" id="IPR001128">
    <property type="entry name" value="Cyt_P450"/>
</dbReference>
<dbReference type="PRINTS" id="PR00465">
    <property type="entry name" value="EP450IV"/>
</dbReference>
<dbReference type="InterPro" id="IPR002403">
    <property type="entry name" value="Cyt_P450_E_grp-IV"/>
</dbReference>
<sequence length="725" mass="82081">MSIPLGILYIVCIYCHKVHLSTQVGTQVGTSFHKTQLPKMSTLELFSNITSLVSDDLRDGTAFKYAPYLVTAIFVLAIVYSRRESYPDLPRLNPKGPLEFGWAKRLNHFMVHSPELLAEASRRFGDNPFKLFTDLGDIVVVPAKYANELKNHRGMNFMEVGVDSVHTYLPGFEPFAATPALVKVVNNNLTKTLAKLTAPMVQEAALGSSDIFGESKEWHEVSIEQIMGFILRISSRIFMGQELCRSRQWLEASRAWTHVAFQAVFTLRAYPRFWRPWIHWFIPCVNDSRRKLKLCREVLQPYIDKRNIVKAEAIARGEPSPFDDSIEWFEQENKTDFDPAQKQLQLIVAAVHTTTDLLVVALVNIAKNPEIIGPLREEIISSLSEEGLKISAFEKLKLMDAVFKESQRLKPIATIAFRRKAMEDVVLSDGFKIKKGTIIGIDGIKALRDERVYPDPLRWDPYRYIKLREAGEAAKARLVSVTQEHFGFGHGFHACPGRFFAANELKIALARIILNYDIKVPEEVKNLPEAFSGSNYKIPKGTRFLFKRRKEELDLSTLVLFDQYQKRKSNGKRFRVANNLILRPFPTSLGEQRSLNTSVQRDRLGAVTPVSSINNLSAVVYRIAACSRWLRKPVMSRLRSLSLLARLLTGDHIADSSSRTKKVSQCRHLKPKIFGRDMLEGLGMRVKIGAAVLGVGARVDELSDFAEHIAINSRKVEGLSICLLK</sequence>
<evidence type="ECO:0000256" key="3">
    <source>
        <dbReference type="ARBA" id="ARBA00022617"/>
    </source>
</evidence>
<evidence type="ECO:0000256" key="2">
    <source>
        <dbReference type="ARBA" id="ARBA00010617"/>
    </source>
</evidence>
<comment type="cofactor">
    <cofactor evidence="1 8">
        <name>heme</name>
        <dbReference type="ChEBI" id="CHEBI:30413"/>
    </cofactor>
</comment>
<evidence type="ECO:0000256" key="7">
    <source>
        <dbReference type="ARBA" id="ARBA00023033"/>
    </source>
</evidence>
<dbReference type="SUPFAM" id="SSF48264">
    <property type="entry name" value="Cytochrome P450"/>
    <property type="match status" value="1"/>
</dbReference>
<proteinExistence type="inferred from homology"/>
<name>A0A4P7N2E1_PYROR</name>
<dbReference type="PANTHER" id="PTHR46206">
    <property type="entry name" value="CYTOCHROME P450"/>
    <property type="match status" value="1"/>
</dbReference>
<keyword evidence="7" id="KW-0503">Monooxygenase</keyword>
<organism evidence="9 10">
    <name type="scientific">Pyricularia oryzae</name>
    <name type="common">Rice blast fungus</name>
    <name type="synonym">Magnaporthe oryzae</name>
    <dbReference type="NCBI Taxonomy" id="318829"/>
    <lineage>
        <taxon>Eukaryota</taxon>
        <taxon>Fungi</taxon>
        <taxon>Dikarya</taxon>
        <taxon>Ascomycota</taxon>
        <taxon>Pezizomycotina</taxon>
        <taxon>Sordariomycetes</taxon>
        <taxon>Sordariomycetidae</taxon>
        <taxon>Magnaporthales</taxon>
        <taxon>Pyriculariaceae</taxon>
        <taxon>Pyricularia</taxon>
    </lineage>
</organism>
<dbReference type="PANTHER" id="PTHR46206:SF2">
    <property type="entry name" value="CYTOCHROME P450 MONOOXYGENASE AUSG-RELATED"/>
    <property type="match status" value="1"/>
</dbReference>
<evidence type="ECO:0000256" key="6">
    <source>
        <dbReference type="ARBA" id="ARBA00023004"/>
    </source>
</evidence>
<gene>
    <name evidence="9" type="ORF">PoMZ_10505</name>
</gene>
<protein>
    <recommendedName>
        <fullName evidence="11">Ent-kaurene oxidase</fullName>
    </recommendedName>
</protein>
<dbReference type="GO" id="GO:0005506">
    <property type="term" value="F:iron ion binding"/>
    <property type="evidence" value="ECO:0007669"/>
    <property type="project" value="InterPro"/>
</dbReference>
<evidence type="ECO:0000256" key="1">
    <source>
        <dbReference type="ARBA" id="ARBA00001971"/>
    </source>
</evidence>
<keyword evidence="4 8" id="KW-0479">Metal-binding</keyword>
<dbReference type="AlphaFoldDB" id="A0A4P7N2E1"/>
<dbReference type="InterPro" id="IPR036396">
    <property type="entry name" value="Cyt_P450_sf"/>
</dbReference>
<dbReference type="Gene3D" id="1.10.630.10">
    <property type="entry name" value="Cytochrome P450"/>
    <property type="match status" value="1"/>
</dbReference>
<dbReference type="GO" id="GO:0020037">
    <property type="term" value="F:heme binding"/>
    <property type="evidence" value="ECO:0007669"/>
    <property type="project" value="InterPro"/>
</dbReference>
<evidence type="ECO:0008006" key="11">
    <source>
        <dbReference type="Google" id="ProtNLM"/>
    </source>
</evidence>
<dbReference type="GO" id="GO:0016705">
    <property type="term" value="F:oxidoreductase activity, acting on paired donors, with incorporation or reduction of molecular oxygen"/>
    <property type="evidence" value="ECO:0007669"/>
    <property type="project" value="InterPro"/>
</dbReference>
<reference evidence="9 10" key="1">
    <citation type="journal article" date="2019" name="Mol. Biol. Evol.">
        <title>Blast fungal genomes show frequent chromosomal changes, gene gains and losses, and effector gene turnover.</title>
        <authorList>
            <person name="Gomez Luciano L.B."/>
            <person name="Jason Tsai I."/>
            <person name="Chuma I."/>
            <person name="Tosa Y."/>
            <person name="Chen Y.H."/>
            <person name="Li J.Y."/>
            <person name="Li M.Y."/>
            <person name="Jade Lu M.Y."/>
            <person name="Nakayashiki H."/>
            <person name="Li W.H."/>
        </authorList>
    </citation>
    <scope>NUCLEOTIDE SEQUENCE [LARGE SCALE GENOMIC DNA]</scope>
    <source>
        <strain evidence="9">MZ5-1-6</strain>
    </source>
</reference>
<comment type="similarity">
    <text evidence="2">Belongs to the cytochrome P450 family.</text>
</comment>
<evidence type="ECO:0000256" key="8">
    <source>
        <dbReference type="PIRSR" id="PIRSR602403-1"/>
    </source>
</evidence>
<dbReference type="Pfam" id="PF00067">
    <property type="entry name" value="p450"/>
    <property type="match status" value="1"/>
</dbReference>
<evidence type="ECO:0000313" key="10">
    <source>
        <dbReference type="Proteomes" id="UP000294847"/>
    </source>
</evidence>
<feature type="binding site" description="axial binding residue" evidence="8">
    <location>
        <position position="495"/>
    </location>
    <ligand>
        <name>heme</name>
        <dbReference type="ChEBI" id="CHEBI:30413"/>
    </ligand>
    <ligandPart>
        <name>Fe</name>
        <dbReference type="ChEBI" id="CHEBI:18248"/>
    </ligandPart>
</feature>
<dbReference type="GO" id="GO:0004497">
    <property type="term" value="F:monooxygenase activity"/>
    <property type="evidence" value="ECO:0007669"/>
    <property type="project" value="UniProtKB-KW"/>
</dbReference>